<dbReference type="Gene3D" id="3.10.28.20">
    <property type="entry name" value="Acetamidase/Formamidase-like domains"/>
    <property type="match status" value="1"/>
</dbReference>
<dbReference type="EMBL" id="CP002205">
    <property type="protein sequence ID" value="ADN08727.1"/>
    <property type="molecule type" value="Genomic_DNA"/>
</dbReference>
<feature type="signal peptide" evidence="1">
    <location>
        <begin position="1"/>
        <end position="19"/>
    </location>
</feature>
<reference evidence="3" key="1">
    <citation type="journal article" date="2010" name="Stand. Genomic Sci.">
        <title>Complete genome sequence of Sulfurimonas autotrophica type strain (OK10).</title>
        <authorList>
            <person name="Sikorski J."/>
            <person name="Munk C."/>
            <person name="Lapidus A."/>
            <person name="Djao O."/>
            <person name="Lucas S."/>
            <person name="Glavina Del Rio T."/>
            <person name="Nolan M."/>
            <person name="Tice H."/>
            <person name="Han C."/>
            <person name="Cheng J."/>
            <person name="Tapia R."/>
            <person name="Goodwin L."/>
            <person name="Pitluck S."/>
            <person name="Liolios K."/>
            <person name="Ivanova N."/>
            <person name="Mavromatis K."/>
            <person name="Mikhailova N."/>
            <person name="Pati A."/>
            <person name="Sims D."/>
            <person name="Meincke L."/>
            <person name="Brettin T."/>
            <person name="Detter J."/>
            <person name="Chen A."/>
            <person name="Palaniappan K."/>
            <person name="Land M."/>
            <person name="Hauser L."/>
            <person name="Chang Y."/>
            <person name="Jeffries C."/>
            <person name="Rohde M."/>
            <person name="Lang E."/>
            <person name="Spring S."/>
            <person name="Goker M."/>
            <person name="Woyke T."/>
            <person name="Bristow J."/>
            <person name="Eisen J."/>
            <person name="Markowitz V."/>
            <person name="Hugenholtz P."/>
            <person name="Kyrpides N."/>
            <person name="Klenk H."/>
        </authorList>
    </citation>
    <scope>NUCLEOTIDE SEQUENCE [LARGE SCALE GENOMIC DNA]</scope>
    <source>
        <strain evidence="3">ATCC BAA-671 / DSM 16294 / JCM 11897 / OK10</strain>
    </source>
</reference>
<evidence type="ECO:0000313" key="3">
    <source>
        <dbReference type="Proteomes" id="UP000007803"/>
    </source>
</evidence>
<keyword evidence="3" id="KW-1185">Reference proteome</keyword>
<organism evidence="2 3">
    <name type="scientific">Sulfurimonas autotrophica (strain ATCC BAA-671 / DSM 16294 / JCM 11897 / OK10)</name>
    <dbReference type="NCBI Taxonomy" id="563040"/>
    <lineage>
        <taxon>Bacteria</taxon>
        <taxon>Pseudomonadati</taxon>
        <taxon>Campylobacterota</taxon>
        <taxon>Epsilonproteobacteria</taxon>
        <taxon>Campylobacterales</taxon>
        <taxon>Sulfurimonadaceae</taxon>
        <taxon>Sulfurimonas</taxon>
    </lineage>
</organism>
<evidence type="ECO:0000256" key="1">
    <source>
        <dbReference type="SAM" id="SignalP"/>
    </source>
</evidence>
<evidence type="ECO:0000313" key="2">
    <source>
        <dbReference type="EMBL" id="ADN08727.1"/>
    </source>
</evidence>
<feature type="chain" id="PRO_5003141422" description="LPP20 lipoprotein" evidence="1">
    <location>
        <begin position="20"/>
        <end position="328"/>
    </location>
</feature>
<dbReference type="PROSITE" id="PS51257">
    <property type="entry name" value="PROKAR_LIPOPROTEIN"/>
    <property type="match status" value="1"/>
</dbReference>
<dbReference type="AlphaFoldDB" id="E0UQ52"/>
<dbReference type="KEGG" id="sua:Saut_0678"/>
<dbReference type="STRING" id="563040.Saut_0678"/>
<gene>
    <name evidence="2" type="ordered locus">Saut_0678</name>
</gene>
<dbReference type="OrthoDB" id="5333383at2"/>
<accession>E0UQ52</accession>
<dbReference type="Proteomes" id="UP000007803">
    <property type="component" value="Chromosome"/>
</dbReference>
<dbReference type="eggNOG" id="ENOG5033DNI">
    <property type="taxonomic scope" value="Bacteria"/>
</dbReference>
<dbReference type="RefSeq" id="WP_013326483.1">
    <property type="nucleotide sequence ID" value="NC_014506.1"/>
</dbReference>
<sequence length="328" mass="37334">MSKFSIILLVFGLLLSACASKQKVVVPKKELPSWYVHPPKSDAYELFALGEGGNQQDAINNALSLVVSTLSVSISSSFRAKTVVKEGSVNSSDATYINKTQSNVQKIRISQYEILHVTRLGFKRYAAVIKVNKQKLFQGLKNEIDQKFEIYRNDIKNIQRLNALKQLAYYKNMKKAFGYIKNALIVMKVLNKGFDDKKYLAAMNEINTKHQYLLEHISFWVYSNVKSLTKPVISALTQQKFIIKKMKSKMHFDIYIKVKIQKANAYGFSLARSEISFITKDYKKEVLASNVIHVTGQSSQGYAIAKQNLVKRLNDLIHKEGISKVLNY</sequence>
<proteinExistence type="predicted"/>
<name>E0UQ52_SULAO</name>
<evidence type="ECO:0008006" key="4">
    <source>
        <dbReference type="Google" id="ProtNLM"/>
    </source>
</evidence>
<dbReference type="HOGENOM" id="CLU_847103_0_0_7"/>
<protein>
    <recommendedName>
        <fullName evidence="4">LPP20 lipoprotein</fullName>
    </recommendedName>
</protein>
<keyword evidence="1" id="KW-0732">Signal</keyword>